<accession>A0A0L0T2M8</accession>
<evidence type="ECO:0000313" key="2">
    <source>
        <dbReference type="EMBL" id="KNE68854.1"/>
    </source>
</evidence>
<feature type="region of interest" description="Disordered" evidence="1">
    <location>
        <begin position="165"/>
        <end position="192"/>
    </location>
</feature>
<feature type="region of interest" description="Disordered" evidence="1">
    <location>
        <begin position="227"/>
        <end position="280"/>
    </location>
</feature>
<sequence length="415" mass="42299">MLAAADPPPSTANPPAAAAAPASLTVATTAAPVPAAPAPFPARRRHFSAPYPGFHNFRYYPPHPRPQPPPRAHPYQLPPSGYSRATTAAAIAALPKLTTADLHRHHAPAAPGAADSPHSWIQALPDTSAEELHAARVLANLHPGRKHLAHRRASMTAVALARNTPSPVPATPAAGPAYTAAPASGSNSGPAAPVRAYASAAPILRMTGPPPPAPPTAVPSLTLARTYAPSPPPPASPVPPMTSPLPLISPTGAYPIPLRSPTTPHSPASSTSTDAPPSHVNTASALLDDVVRLARTVHIADDVAVLRGIMRMRNYVHALTSPNAGESGGDMPADATAFLAEYTWLKKHLVVKVLRGDLPQSPISPPPSVSPAPQPVTTSALATVAEADEGVAAPSGADLCAAPATAPAAELERVA</sequence>
<evidence type="ECO:0000256" key="1">
    <source>
        <dbReference type="SAM" id="MobiDB-lite"/>
    </source>
</evidence>
<dbReference type="EMBL" id="GG745358">
    <property type="protein sequence ID" value="KNE68854.1"/>
    <property type="molecule type" value="Genomic_DNA"/>
</dbReference>
<name>A0A0L0T2M8_ALLM3</name>
<reference evidence="2 3" key="1">
    <citation type="submission" date="2009-11" db="EMBL/GenBank/DDBJ databases">
        <title>Annotation of Allomyces macrogynus ATCC 38327.</title>
        <authorList>
            <consortium name="The Broad Institute Genome Sequencing Platform"/>
            <person name="Russ C."/>
            <person name="Cuomo C."/>
            <person name="Burger G."/>
            <person name="Gray M.W."/>
            <person name="Holland P.W.H."/>
            <person name="King N."/>
            <person name="Lang F.B.F."/>
            <person name="Roger A.J."/>
            <person name="Ruiz-Trillo I."/>
            <person name="Young S.K."/>
            <person name="Zeng Q."/>
            <person name="Gargeya S."/>
            <person name="Fitzgerald M."/>
            <person name="Haas B."/>
            <person name="Abouelleil A."/>
            <person name="Alvarado L."/>
            <person name="Arachchi H.M."/>
            <person name="Berlin A."/>
            <person name="Chapman S.B."/>
            <person name="Gearin G."/>
            <person name="Goldberg J."/>
            <person name="Griggs A."/>
            <person name="Gujja S."/>
            <person name="Hansen M."/>
            <person name="Heiman D."/>
            <person name="Howarth C."/>
            <person name="Larimer J."/>
            <person name="Lui A."/>
            <person name="MacDonald P.J.P."/>
            <person name="McCowen C."/>
            <person name="Montmayeur A."/>
            <person name="Murphy C."/>
            <person name="Neiman D."/>
            <person name="Pearson M."/>
            <person name="Priest M."/>
            <person name="Roberts A."/>
            <person name="Saif S."/>
            <person name="Shea T."/>
            <person name="Sisk P."/>
            <person name="Stolte C."/>
            <person name="Sykes S."/>
            <person name="Wortman J."/>
            <person name="Nusbaum C."/>
            <person name="Birren B."/>
        </authorList>
    </citation>
    <scope>NUCLEOTIDE SEQUENCE [LARGE SCALE GENOMIC DNA]</scope>
    <source>
        <strain evidence="2 3">ATCC 38327</strain>
    </source>
</reference>
<feature type="compositionally biased region" description="Low complexity" evidence="1">
    <location>
        <begin position="260"/>
        <end position="279"/>
    </location>
</feature>
<proteinExistence type="predicted"/>
<dbReference type="VEuPathDB" id="FungiDB:AMAG_13494"/>
<feature type="compositionally biased region" description="Pro residues" evidence="1">
    <location>
        <begin position="229"/>
        <end position="243"/>
    </location>
</feature>
<feature type="compositionally biased region" description="Pro residues" evidence="1">
    <location>
        <begin position="1"/>
        <end position="12"/>
    </location>
</feature>
<organism evidence="2 3">
    <name type="scientific">Allomyces macrogynus (strain ATCC 38327)</name>
    <name type="common">Allomyces javanicus var. macrogynus</name>
    <dbReference type="NCBI Taxonomy" id="578462"/>
    <lineage>
        <taxon>Eukaryota</taxon>
        <taxon>Fungi</taxon>
        <taxon>Fungi incertae sedis</taxon>
        <taxon>Blastocladiomycota</taxon>
        <taxon>Blastocladiomycetes</taxon>
        <taxon>Blastocladiales</taxon>
        <taxon>Blastocladiaceae</taxon>
        <taxon>Allomyces</taxon>
    </lineage>
</organism>
<dbReference type="Proteomes" id="UP000054350">
    <property type="component" value="Unassembled WGS sequence"/>
</dbReference>
<keyword evidence="3" id="KW-1185">Reference proteome</keyword>
<reference evidence="3" key="2">
    <citation type="submission" date="2009-11" db="EMBL/GenBank/DDBJ databases">
        <title>The Genome Sequence of Allomyces macrogynus strain ATCC 38327.</title>
        <authorList>
            <consortium name="The Broad Institute Genome Sequencing Platform"/>
            <person name="Russ C."/>
            <person name="Cuomo C."/>
            <person name="Shea T."/>
            <person name="Young S.K."/>
            <person name="Zeng Q."/>
            <person name="Koehrsen M."/>
            <person name="Haas B."/>
            <person name="Borodovsky M."/>
            <person name="Guigo R."/>
            <person name="Alvarado L."/>
            <person name="Berlin A."/>
            <person name="Borenstein D."/>
            <person name="Chen Z."/>
            <person name="Engels R."/>
            <person name="Freedman E."/>
            <person name="Gellesch M."/>
            <person name="Goldberg J."/>
            <person name="Griggs A."/>
            <person name="Gujja S."/>
            <person name="Heiman D."/>
            <person name="Hepburn T."/>
            <person name="Howarth C."/>
            <person name="Jen D."/>
            <person name="Larson L."/>
            <person name="Lewis B."/>
            <person name="Mehta T."/>
            <person name="Park D."/>
            <person name="Pearson M."/>
            <person name="Roberts A."/>
            <person name="Saif S."/>
            <person name="Shenoy N."/>
            <person name="Sisk P."/>
            <person name="Stolte C."/>
            <person name="Sykes S."/>
            <person name="Walk T."/>
            <person name="White J."/>
            <person name="Yandava C."/>
            <person name="Burger G."/>
            <person name="Gray M.W."/>
            <person name="Holland P.W.H."/>
            <person name="King N."/>
            <person name="Lang F.B.F."/>
            <person name="Roger A.J."/>
            <person name="Ruiz-Trillo I."/>
            <person name="Lander E."/>
            <person name="Nusbaum C."/>
        </authorList>
    </citation>
    <scope>NUCLEOTIDE SEQUENCE [LARGE SCALE GENOMIC DNA]</scope>
    <source>
        <strain evidence="3">ATCC 38327</strain>
    </source>
</reference>
<dbReference type="OrthoDB" id="5596703at2759"/>
<protein>
    <submittedName>
        <fullName evidence="2">Uncharacterized protein</fullName>
    </submittedName>
</protein>
<feature type="compositionally biased region" description="Low complexity" evidence="1">
    <location>
        <begin position="171"/>
        <end position="192"/>
    </location>
</feature>
<feature type="region of interest" description="Disordered" evidence="1">
    <location>
        <begin position="1"/>
        <end position="20"/>
    </location>
</feature>
<dbReference type="AlphaFoldDB" id="A0A0L0T2M8"/>
<evidence type="ECO:0000313" key="3">
    <source>
        <dbReference type="Proteomes" id="UP000054350"/>
    </source>
</evidence>
<gene>
    <name evidence="2" type="ORF">AMAG_13494</name>
</gene>